<accession>A0A3G8ZK55</accession>
<keyword evidence="1 5" id="KW-0808">Transferase</keyword>
<dbReference type="AlphaFoldDB" id="A0A3G8ZK55"/>
<reference evidence="5 6" key="2">
    <citation type="submission" date="2018-12" db="EMBL/GenBank/DDBJ databases">
        <title>Nakamurella antarcticus sp. nov., isolated from Antarctica South Shetland Islands soil.</title>
        <authorList>
            <person name="Peng F."/>
        </authorList>
    </citation>
    <scope>NUCLEOTIDE SEQUENCE [LARGE SCALE GENOMIC DNA]</scope>
    <source>
        <strain evidence="5 6">S14-144</strain>
    </source>
</reference>
<dbReference type="KEGG" id="nak:EH165_05645"/>
<evidence type="ECO:0000256" key="3">
    <source>
        <dbReference type="ARBA" id="ARBA00022741"/>
    </source>
</evidence>
<reference evidence="5 6" key="1">
    <citation type="submission" date="2018-11" db="EMBL/GenBank/DDBJ databases">
        <authorList>
            <person name="Da X."/>
        </authorList>
    </citation>
    <scope>NUCLEOTIDE SEQUENCE [LARGE SCALE GENOMIC DNA]</scope>
    <source>
        <strain evidence="5 6">S14-144</strain>
    </source>
</reference>
<evidence type="ECO:0000256" key="2">
    <source>
        <dbReference type="ARBA" id="ARBA00022695"/>
    </source>
</evidence>
<keyword evidence="2 5" id="KW-0548">Nucleotidyltransferase</keyword>
<dbReference type="Proteomes" id="UP000268084">
    <property type="component" value="Chromosome"/>
</dbReference>
<dbReference type="Gene3D" id="3.90.550.10">
    <property type="entry name" value="Spore Coat Polysaccharide Biosynthesis Protein SpsA, Chain A"/>
    <property type="match status" value="1"/>
</dbReference>
<evidence type="ECO:0000256" key="4">
    <source>
        <dbReference type="ARBA" id="ARBA00023134"/>
    </source>
</evidence>
<dbReference type="SUPFAM" id="SSF53448">
    <property type="entry name" value="Nucleotide-diphospho-sugar transferases"/>
    <property type="match status" value="1"/>
</dbReference>
<organism evidence="5 6">
    <name type="scientific">Nakamurella antarctica</name>
    <dbReference type="NCBI Taxonomy" id="1902245"/>
    <lineage>
        <taxon>Bacteria</taxon>
        <taxon>Bacillati</taxon>
        <taxon>Actinomycetota</taxon>
        <taxon>Actinomycetes</taxon>
        <taxon>Nakamurellales</taxon>
        <taxon>Nakamurellaceae</taxon>
        <taxon>Nakamurella</taxon>
    </lineage>
</organism>
<dbReference type="PANTHER" id="PTHR40392">
    <property type="entry name" value="2-PHOSPHO-L-LACTATE GUANYLYLTRANSFERASE"/>
    <property type="match status" value="1"/>
</dbReference>
<protein>
    <submittedName>
        <fullName evidence="5">2-phospho-L-lactate guanylyltransferase</fullName>
    </submittedName>
</protein>
<dbReference type="OrthoDB" id="9151145at2"/>
<evidence type="ECO:0000313" key="6">
    <source>
        <dbReference type="Proteomes" id="UP000268084"/>
    </source>
</evidence>
<dbReference type="EMBL" id="CP034170">
    <property type="protein sequence ID" value="AZI57709.1"/>
    <property type="molecule type" value="Genomic_DNA"/>
</dbReference>
<keyword evidence="6" id="KW-1185">Reference proteome</keyword>
<evidence type="ECO:0000313" key="5">
    <source>
        <dbReference type="EMBL" id="AZI57709.1"/>
    </source>
</evidence>
<sequence length="237" mass="23767">MQPTEGDGPAVDGVSYCFVIPFKSSARGKSRIDLPPPLRARLAFAMLADTVAALVRSPQVHAVLLVVEVADDVAALETVGEGDGAPRVRVIATSADGLNPAIEDGVRHLAAGGWAGGVAAVLGDLPGLTPRDVAAALFEAETQAAQGHSVSAVPDALGTGTTVLIAAHARDLVPRFGAGSYAAHLHAGATGIGLSADSGLRRDVDVIADLTGAPWPQGLGPATSALVAEIGLAEITD</sequence>
<dbReference type="InterPro" id="IPR002835">
    <property type="entry name" value="CofC"/>
</dbReference>
<dbReference type="GO" id="GO:0043814">
    <property type="term" value="F:phospholactate guanylyltransferase activity"/>
    <property type="evidence" value="ECO:0007669"/>
    <property type="project" value="InterPro"/>
</dbReference>
<dbReference type="Pfam" id="PF01983">
    <property type="entry name" value="CofC"/>
    <property type="match status" value="1"/>
</dbReference>
<keyword evidence="4" id="KW-0342">GTP-binding</keyword>
<gene>
    <name evidence="5" type="ORF">EH165_05645</name>
</gene>
<dbReference type="PANTHER" id="PTHR40392:SF1">
    <property type="entry name" value="2-PHOSPHO-L-LACTATE GUANYLYLTRANSFERASE"/>
    <property type="match status" value="1"/>
</dbReference>
<keyword evidence="3" id="KW-0547">Nucleotide-binding</keyword>
<name>A0A3G8ZK55_9ACTN</name>
<proteinExistence type="predicted"/>
<dbReference type="InterPro" id="IPR029044">
    <property type="entry name" value="Nucleotide-diphossugar_trans"/>
</dbReference>
<evidence type="ECO:0000256" key="1">
    <source>
        <dbReference type="ARBA" id="ARBA00022679"/>
    </source>
</evidence>
<dbReference type="GO" id="GO:0005525">
    <property type="term" value="F:GTP binding"/>
    <property type="evidence" value="ECO:0007669"/>
    <property type="project" value="UniProtKB-KW"/>
</dbReference>
<dbReference type="RefSeq" id="WP_124798394.1">
    <property type="nucleotide sequence ID" value="NZ_CP034170.1"/>
</dbReference>